<protein>
    <submittedName>
        <fullName evidence="1">Uncharacterized protein</fullName>
    </submittedName>
</protein>
<proteinExistence type="predicted"/>
<evidence type="ECO:0000313" key="2">
    <source>
        <dbReference type="Proteomes" id="UP000282028"/>
    </source>
</evidence>
<comment type="caution">
    <text evidence="1">The sequence shown here is derived from an EMBL/GenBank/DDBJ whole genome shotgun (WGS) entry which is preliminary data.</text>
</comment>
<name>A0A3M8C2P3_9BACL</name>
<dbReference type="OrthoDB" id="2891578at2"/>
<accession>A0A3M8C2P3</accession>
<sequence>MKLADAKKLISELQYFVDLVESYEPSTFETNIIREYAIHGNVNEVAKIMNELGFQVNGKKVNSSDVSEVLKQKPSDELHKIVSRTFKNNKKAVQKFT</sequence>
<gene>
    <name evidence="1" type="ORF">EDM52_18445</name>
</gene>
<dbReference type="RefSeq" id="WP_122910419.1">
    <property type="nucleotide sequence ID" value="NZ_CBCSBE010000013.1"/>
</dbReference>
<dbReference type="Proteomes" id="UP000282028">
    <property type="component" value="Unassembled WGS sequence"/>
</dbReference>
<dbReference type="EMBL" id="RHHR01000036">
    <property type="protein sequence ID" value="RNB69949.1"/>
    <property type="molecule type" value="Genomic_DNA"/>
</dbReference>
<keyword evidence="2" id="KW-1185">Reference proteome</keyword>
<dbReference type="AlphaFoldDB" id="A0A3M8C2P3"/>
<reference evidence="1 2" key="1">
    <citation type="submission" date="2018-10" db="EMBL/GenBank/DDBJ databases">
        <title>Phylogenomics of Brevibacillus.</title>
        <authorList>
            <person name="Dunlap C."/>
        </authorList>
    </citation>
    <scope>NUCLEOTIDE SEQUENCE [LARGE SCALE GENOMIC DNA]</scope>
    <source>
        <strain evidence="1 2">JCM 12215</strain>
    </source>
</reference>
<organism evidence="1 2">
    <name type="scientific">Brevibacillus invocatus</name>
    <dbReference type="NCBI Taxonomy" id="173959"/>
    <lineage>
        <taxon>Bacteria</taxon>
        <taxon>Bacillati</taxon>
        <taxon>Bacillota</taxon>
        <taxon>Bacilli</taxon>
        <taxon>Bacillales</taxon>
        <taxon>Paenibacillaceae</taxon>
        <taxon>Brevibacillus</taxon>
    </lineage>
</organism>
<evidence type="ECO:0000313" key="1">
    <source>
        <dbReference type="EMBL" id="RNB69949.1"/>
    </source>
</evidence>